<dbReference type="STRING" id="6689.A0A3R7PF57"/>
<dbReference type="SUPFAM" id="SSF75304">
    <property type="entry name" value="Amidase signature (AS) enzymes"/>
    <property type="match status" value="1"/>
</dbReference>
<gene>
    <name evidence="3" type="ORF">C7M84_012265</name>
</gene>
<sequence length="310" mass="33931">MGKGSLRPLCFVNKGQELAIRSARRELRGSANRPRGMALLSVTYGSGEEGGGEGRCPDGGGTGFQEEGKERGGSPCRRPIKGGCRERQSASSSLRLPQLRSKAFPERLSTRRNMQCSKTKEKLQEAVEQRRKEVRAALDKLEASLSAGAELLTEERLAILALPPDILLHRLKEGHLTPTAVLRAFQAKAMVVTYRINCVTEFIPQAEDWASALEEDPQNRSLPLYGLPVSIKENFEVEGMDTTLGLAKYLYQPAPRHAALVQVLRLQGAVPFCKTNVPQSLVSYRCSNPVWGETLNPVDTQRTCGGSSGN</sequence>
<dbReference type="InterPro" id="IPR052096">
    <property type="entry name" value="Endocannabinoid_amidase"/>
</dbReference>
<feature type="compositionally biased region" description="Gly residues" evidence="1">
    <location>
        <begin position="47"/>
        <end position="63"/>
    </location>
</feature>
<keyword evidence="4" id="KW-1185">Reference proteome</keyword>
<dbReference type="InterPro" id="IPR023631">
    <property type="entry name" value="Amidase_dom"/>
</dbReference>
<feature type="domain" description="Amidase" evidence="2">
    <location>
        <begin position="181"/>
        <end position="309"/>
    </location>
</feature>
<evidence type="ECO:0000313" key="4">
    <source>
        <dbReference type="Proteomes" id="UP000283509"/>
    </source>
</evidence>
<evidence type="ECO:0000259" key="2">
    <source>
        <dbReference type="Pfam" id="PF01425"/>
    </source>
</evidence>
<comment type="caution">
    <text evidence="3">The sequence shown here is derived from an EMBL/GenBank/DDBJ whole genome shotgun (WGS) entry which is preliminary data.</text>
</comment>
<dbReference type="GO" id="GO:0017064">
    <property type="term" value="F:fatty acid amide hydrolase activity"/>
    <property type="evidence" value="ECO:0007669"/>
    <property type="project" value="TreeGrafter"/>
</dbReference>
<reference evidence="3 4" key="2">
    <citation type="submission" date="2019-01" db="EMBL/GenBank/DDBJ databases">
        <title>The decoding of complex shrimp genome reveals the adaptation for benthos swimmer, frequently molting mechanism and breeding impact on genome.</title>
        <authorList>
            <person name="Sun Y."/>
            <person name="Gao Y."/>
            <person name="Yu Y."/>
        </authorList>
    </citation>
    <scope>NUCLEOTIDE SEQUENCE [LARGE SCALE GENOMIC DNA]</scope>
    <source>
        <tissue evidence="3">Muscle</tissue>
    </source>
</reference>
<dbReference type="PANTHER" id="PTHR45847">
    <property type="entry name" value="FATTY ACID AMIDE HYDROLASE"/>
    <property type="match status" value="1"/>
</dbReference>
<dbReference type="GO" id="GO:0009062">
    <property type="term" value="P:fatty acid catabolic process"/>
    <property type="evidence" value="ECO:0007669"/>
    <property type="project" value="TreeGrafter"/>
</dbReference>
<dbReference type="Gene3D" id="3.90.1300.10">
    <property type="entry name" value="Amidase signature (AS) domain"/>
    <property type="match status" value="1"/>
</dbReference>
<dbReference type="OrthoDB" id="6428749at2759"/>
<name>A0A3R7PF57_PENVA</name>
<feature type="region of interest" description="Disordered" evidence="1">
    <location>
        <begin position="44"/>
        <end position="101"/>
    </location>
</feature>
<dbReference type="PANTHER" id="PTHR45847:SF6">
    <property type="entry name" value="FATTY ACID AMIDE HYDROLASE"/>
    <property type="match status" value="1"/>
</dbReference>
<dbReference type="Pfam" id="PF01425">
    <property type="entry name" value="Amidase"/>
    <property type="match status" value="1"/>
</dbReference>
<reference evidence="3 4" key="1">
    <citation type="submission" date="2018-04" db="EMBL/GenBank/DDBJ databases">
        <authorList>
            <person name="Zhang X."/>
            <person name="Yuan J."/>
            <person name="Li F."/>
            <person name="Xiang J."/>
        </authorList>
    </citation>
    <scope>NUCLEOTIDE SEQUENCE [LARGE SCALE GENOMIC DNA]</scope>
    <source>
        <tissue evidence="3">Muscle</tissue>
    </source>
</reference>
<evidence type="ECO:0000313" key="3">
    <source>
        <dbReference type="EMBL" id="ROT69527.1"/>
    </source>
</evidence>
<protein>
    <recommendedName>
        <fullName evidence="2">Amidase domain-containing protein</fullName>
    </recommendedName>
</protein>
<dbReference type="EMBL" id="QCYY01002556">
    <property type="protein sequence ID" value="ROT69527.1"/>
    <property type="molecule type" value="Genomic_DNA"/>
</dbReference>
<accession>A0A3R7PF57</accession>
<dbReference type="Proteomes" id="UP000283509">
    <property type="component" value="Unassembled WGS sequence"/>
</dbReference>
<dbReference type="GO" id="GO:0004040">
    <property type="term" value="F:amidase activity"/>
    <property type="evidence" value="ECO:0007669"/>
    <property type="project" value="TreeGrafter"/>
</dbReference>
<organism evidence="3 4">
    <name type="scientific">Penaeus vannamei</name>
    <name type="common">Whiteleg shrimp</name>
    <name type="synonym">Litopenaeus vannamei</name>
    <dbReference type="NCBI Taxonomy" id="6689"/>
    <lineage>
        <taxon>Eukaryota</taxon>
        <taxon>Metazoa</taxon>
        <taxon>Ecdysozoa</taxon>
        <taxon>Arthropoda</taxon>
        <taxon>Crustacea</taxon>
        <taxon>Multicrustacea</taxon>
        <taxon>Malacostraca</taxon>
        <taxon>Eumalacostraca</taxon>
        <taxon>Eucarida</taxon>
        <taxon>Decapoda</taxon>
        <taxon>Dendrobranchiata</taxon>
        <taxon>Penaeoidea</taxon>
        <taxon>Penaeidae</taxon>
        <taxon>Penaeus</taxon>
    </lineage>
</organism>
<evidence type="ECO:0000256" key="1">
    <source>
        <dbReference type="SAM" id="MobiDB-lite"/>
    </source>
</evidence>
<proteinExistence type="predicted"/>
<dbReference type="InterPro" id="IPR036928">
    <property type="entry name" value="AS_sf"/>
</dbReference>
<dbReference type="AlphaFoldDB" id="A0A3R7PF57"/>